<keyword evidence="3" id="KW-1185">Reference proteome</keyword>
<reference evidence="2" key="1">
    <citation type="submission" date="2023-10" db="EMBL/GenBank/DDBJ databases">
        <title>Genome assemblies of two species of porcelain crab, Petrolisthes cinctipes and Petrolisthes manimaculis (Anomura: Porcellanidae).</title>
        <authorList>
            <person name="Angst P."/>
        </authorList>
    </citation>
    <scope>NUCLEOTIDE SEQUENCE</scope>
    <source>
        <strain evidence="2">PB745_01</strain>
        <tissue evidence="2">Gill</tissue>
    </source>
</reference>
<dbReference type="AlphaFoldDB" id="A0AAE1FBK7"/>
<evidence type="ECO:0000256" key="1">
    <source>
        <dbReference type="SAM" id="MobiDB-lite"/>
    </source>
</evidence>
<feature type="region of interest" description="Disordered" evidence="1">
    <location>
        <begin position="30"/>
        <end position="54"/>
    </location>
</feature>
<accession>A0AAE1FBK7</accession>
<protein>
    <submittedName>
        <fullName evidence="2">Uncharacterized protein</fullName>
    </submittedName>
</protein>
<proteinExistence type="predicted"/>
<feature type="region of interest" description="Disordered" evidence="1">
    <location>
        <begin position="65"/>
        <end position="84"/>
    </location>
</feature>
<evidence type="ECO:0000313" key="2">
    <source>
        <dbReference type="EMBL" id="KAK3871215.1"/>
    </source>
</evidence>
<dbReference type="Proteomes" id="UP001286313">
    <property type="component" value="Unassembled WGS sequence"/>
</dbReference>
<feature type="compositionally biased region" description="Pro residues" evidence="1">
    <location>
        <begin position="75"/>
        <end position="84"/>
    </location>
</feature>
<evidence type="ECO:0000313" key="3">
    <source>
        <dbReference type="Proteomes" id="UP001286313"/>
    </source>
</evidence>
<organism evidence="2 3">
    <name type="scientific">Petrolisthes cinctipes</name>
    <name type="common">Flat porcelain crab</name>
    <dbReference type="NCBI Taxonomy" id="88211"/>
    <lineage>
        <taxon>Eukaryota</taxon>
        <taxon>Metazoa</taxon>
        <taxon>Ecdysozoa</taxon>
        <taxon>Arthropoda</taxon>
        <taxon>Crustacea</taxon>
        <taxon>Multicrustacea</taxon>
        <taxon>Malacostraca</taxon>
        <taxon>Eumalacostraca</taxon>
        <taxon>Eucarida</taxon>
        <taxon>Decapoda</taxon>
        <taxon>Pleocyemata</taxon>
        <taxon>Anomura</taxon>
        <taxon>Galatheoidea</taxon>
        <taxon>Porcellanidae</taxon>
        <taxon>Petrolisthes</taxon>
    </lineage>
</organism>
<gene>
    <name evidence="2" type="ORF">Pcinc_023629</name>
</gene>
<sequence length="84" mass="9398">MVSFTRTRSSRELNKRVRGDYREFRFTYGVQPTPTGSLGPIRSVSPPLHHPHTSNYVREKSECVLERSGDTTTLAPPPPGSLTV</sequence>
<comment type="caution">
    <text evidence="2">The sequence shown here is derived from an EMBL/GenBank/DDBJ whole genome shotgun (WGS) entry which is preliminary data.</text>
</comment>
<name>A0AAE1FBK7_PETCI</name>
<dbReference type="EMBL" id="JAWQEG010002548">
    <property type="protein sequence ID" value="KAK3871215.1"/>
    <property type="molecule type" value="Genomic_DNA"/>
</dbReference>